<evidence type="ECO:0000313" key="11">
    <source>
        <dbReference type="Proteomes" id="UP000759131"/>
    </source>
</evidence>
<feature type="transmembrane region" description="Helical" evidence="8">
    <location>
        <begin position="463"/>
        <end position="485"/>
    </location>
</feature>
<name>A0A7R9KB53_9ACAR</name>
<dbReference type="PANTHER" id="PTHR11388">
    <property type="entry name" value="ORGANIC ANION TRANSPORTER"/>
    <property type="match status" value="1"/>
</dbReference>
<dbReference type="GO" id="GO:0015347">
    <property type="term" value="F:sodium-independent organic anion transmembrane transporter activity"/>
    <property type="evidence" value="ECO:0007669"/>
    <property type="project" value="TreeGrafter"/>
</dbReference>
<keyword evidence="8" id="KW-0813">Transport</keyword>
<dbReference type="GO" id="GO:0043252">
    <property type="term" value="P:sodium-independent organic anion transport"/>
    <property type="evidence" value="ECO:0007669"/>
    <property type="project" value="TreeGrafter"/>
</dbReference>
<dbReference type="InterPro" id="IPR036259">
    <property type="entry name" value="MFS_trans_sf"/>
</dbReference>
<dbReference type="NCBIfam" id="TIGR00805">
    <property type="entry name" value="oat"/>
    <property type="match status" value="1"/>
</dbReference>
<keyword evidence="11" id="KW-1185">Reference proteome</keyword>
<evidence type="ECO:0000313" key="10">
    <source>
        <dbReference type="EMBL" id="CAD7619735.1"/>
    </source>
</evidence>
<keyword evidence="4 8" id="KW-0812">Transmembrane</keyword>
<keyword evidence="3" id="KW-1003">Cell membrane</keyword>
<dbReference type="Proteomes" id="UP000759131">
    <property type="component" value="Unassembled WGS sequence"/>
</dbReference>
<feature type="transmembrane region" description="Helical" evidence="8">
    <location>
        <begin position="277"/>
        <end position="296"/>
    </location>
</feature>
<evidence type="ECO:0000256" key="7">
    <source>
        <dbReference type="ARBA" id="ARBA00023157"/>
    </source>
</evidence>
<dbReference type="OrthoDB" id="5062115at2759"/>
<dbReference type="Gene3D" id="1.20.1250.20">
    <property type="entry name" value="MFS general substrate transporter like domains"/>
    <property type="match status" value="1"/>
</dbReference>
<dbReference type="SUPFAM" id="SSF100895">
    <property type="entry name" value="Kazal-type serine protease inhibitors"/>
    <property type="match status" value="1"/>
</dbReference>
<comment type="caution">
    <text evidence="8">Lacks conserved residue(s) required for the propagation of feature annotation.</text>
</comment>
<dbReference type="GO" id="GO:0016323">
    <property type="term" value="C:basolateral plasma membrane"/>
    <property type="evidence" value="ECO:0007669"/>
    <property type="project" value="TreeGrafter"/>
</dbReference>
<dbReference type="Pfam" id="PF07648">
    <property type="entry name" value="Kazal_2"/>
    <property type="match status" value="1"/>
</dbReference>
<protein>
    <recommendedName>
        <fullName evidence="8">Solute carrier organic anion transporter family member</fullName>
    </recommendedName>
</protein>
<dbReference type="InterPro" id="IPR036058">
    <property type="entry name" value="Kazal_dom_sf"/>
</dbReference>
<dbReference type="EMBL" id="OC854612">
    <property type="protein sequence ID" value="CAD7619735.1"/>
    <property type="molecule type" value="Genomic_DNA"/>
</dbReference>
<dbReference type="InterPro" id="IPR002350">
    <property type="entry name" value="Kazal_dom"/>
</dbReference>
<dbReference type="GO" id="GO:0006811">
    <property type="term" value="P:monoatomic ion transport"/>
    <property type="evidence" value="ECO:0007669"/>
    <property type="project" value="UniProtKB-KW"/>
</dbReference>
<dbReference type="InterPro" id="IPR004156">
    <property type="entry name" value="OATP"/>
</dbReference>
<feature type="transmembrane region" description="Helical" evidence="8">
    <location>
        <begin position="551"/>
        <end position="572"/>
    </location>
</feature>
<evidence type="ECO:0000256" key="8">
    <source>
        <dbReference type="RuleBase" id="RU362056"/>
    </source>
</evidence>
<comment type="similarity">
    <text evidence="2 8">Belongs to the organo anion transporter (TC 2.A.60) family.</text>
</comment>
<evidence type="ECO:0000259" key="9">
    <source>
        <dbReference type="PROSITE" id="PS51465"/>
    </source>
</evidence>
<proteinExistence type="inferred from homology"/>
<feature type="domain" description="Kazal-like" evidence="9">
    <location>
        <begin position="386"/>
        <end position="443"/>
    </location>
</feature>
<keyword evidence="5 8" id="KW-1133">Transmembrane helix</keyword>
<comment type="subcellular location">
    <subcellularLocation>
        <location evidence="1 8">Cell membrane</location>
        <topology evidence="1 8">Multi-pass membrane protein</topology>
    </subcellularLocation>
</comment>
<accession>A0A7R9KB53</accession>
<dbReference type="EMBL" id="CAJPIZ010000037">
    <property type="protein sequence ID" value="CAG2100165.1"/>
    <property type="molecule type" value="Genomic_DNA"/>
</dbReference>
<gene>
    <name evidence="10" type="ORF">OSB1V03_LOCUS234</name>
</gene>
<evidence type="ECO:0000256" key="3">
    <source>
        <dbReference type="ARBA" id="ARBA00022475"/>
    </source>
</evidence>
<feature type="transmembrane region" description="Helical" evidence="8">
    <location>
        <begin position="497"/>
        <end position="514"/>
    </location>
</feature>
<evidence type="ECO:0000256" key="4">
    <source>
        <dbReference type="ARBA" id="ARBA00022692"/>
    </source>
</evidence>
<evidence type="ECO:0000256" key="6">
    <source>
        <dbReference type="ARBA" id="ARBA00023136"/>
    </source>
</evidence>
<feature type="transmembrane region" description="Helical" evidence="8">
    <location>
        <begin position="126"/>
        <end position="147"/>
    </location>
</feature>
<feature type="transmembrane region" description="Helical" evidence="8">
    <location>
        <begin position="316"/>
        <end position="340"/>
    </location>
</feature>
<evidence type="ECO:0000256" key="5">
    <source>
        <dbReference type="ARBA" id="ARBA00022989"/>
    </source>
</evidence>
<organism evidence="10">
    <name type="scientific">Medioppia subpectinata</name>
    <dbReference type="NCBI Taxonomy" id="1979941"/>
    <lineage>
        <taxon>Eukaryota</taxon>
        <taxon>Metazoa</taxon>
        <taxon>Ecdysozoa</taxon>
        <taxon>Arthropoda</taxon>
        <taxon>Chelicerata</taxon>
        <taxon>Arachnida</taxon>
        <taxon>Acari</taxon>
        <taxon>Acariformes</taxon>
        <taxon>Sarcoptiformes</taxon>
        <taxon>Oribatida</taxon>
        <taxon>Brachypylina</taxon>
        <taxon>Oppioidea</taxon>
        <taxon>Oppiidae</taxon>
        <taxon>Medioppia</taxon>
    </lineage>
</organism>
<dbReference type="PANTHER" id="PTHR11388:SF76">
    <property type="entry name" value="SOLUTE CARRIER ORGANIC ANION TRANSPORTER FAMILY MEMBER"/>
    <property type="match status" value="1"/>
</dbReference>
<keyword evidence="7" id="KW-1015">Disulfide bond</keyword>
<feature type="transmembrane region" description="Helical" evidence="8">
    <location>
        <begin position="347"/>
        <end position="368"/>
    </location>
</feature>
<feature type="transmembrane region" description="Helical" evidence="8">
    <location>
        <begin position="209"/>
        <end position="231"/>
    </location>
</feature>
<feature type="transmembrane region" description="Helical" evidence="8">
    <location>
        <begin position="168"/>
        <end position="189"/>
    </location>
</feature>
<keyword evidence="6 8" id="KW-0472">Membrane</keyword>
<feature type="transmembrane region" description="Helical" evidence="8">
    <location>
        <begin position="26"/>
        <end position="46"/>
    </location>
</feature>
<sequence length="594" mass="65107">MFISSTFAYTIASVTTLEKRYAFDSFVSGFILIADDIAGLIFKPIYGYLANYVHRPRLIGCSMILVGIGCYLAALPYFIYGPAVHLLSKTVSLNQSTGAEFCDANRTLVDECTDGSNSYGFPIVPVLLPFMSMFLNGIGESAFYYVGIPFLDDSVDKKSSPMYISLSACLRLLGPASAFFLSSYVLTFYENPFMDPGISDTRDPRWVGAWWIGFVVLGTLIILVSLLLLIFPAEFKSESMFSGKKDKQNASQVVVKKSKIPKLSLGKRIVRLVKNPIYVCYVLGTALRWFAVLGYWTFKPKFIESQYKKSASTANLFSGILGTVPAAIGILLGGAYLTYLQPGPLQLTSFITVVEILGTINYVGALFLGCPQTTYAALPVNNVHTYGTELMCNTNCSCPQKFEPICGPDNYTNYFSACFAGCSPQSLISMNGTKQYSDCSCIDSPGVATEGFCEPNCGNNFEILMLLGVLGGIIGRPAVTGNVIISFRIVDPEDKSLALGLAGGFGSIFAYIPYPLVYGWVTNSACEVWETKCGQTGNCLVYDSDKFRNRLHGLTLTLYYIGSVFDIIVVLLSKRIKNLYDDEEEEVQESDDNT</sequence>
<evidence type="ECO:0000256" key="1">
    <source>
        <dbReference type="ARBA" id="ARBA00004651"/>
    </source>
</evidence>
<feature type="transmembrane region" description="Helical" evidence="8">
    <location>
        <begin position="58"/>
        <end position="80"/>
    </location>
</feature>
<dbReference type="Pfam" id="PF03137">
    <property type="entry name" value="OATP"/>
    <property type="match status" value="1"/>
</dbReference>
<dbReference type="AlphaFoldDB" id="A0A7R9KB53"/>
<dbReference type="CDD" id="cd17336">
    <property type="entry name" value="MFS_SLCO_OATP"/>
    <property type="match status" value="1"/>
</dbReference>
<dbReference type="SUPFAM" id="SSF103473">
    <property type="entry name" value="MFS general substrate transporter"/>
    <property type="match status" value="1"/>
</dbReference>
<reference evidence="10" key="1">
    <citation type="submission" date="2020-11" db="EMBL/GenBank/DDBJ databases">
        <authorList>
            <person name="Tran Van P."/>
        </authorList>
    </citation>
    <scope>NUCLEOTIDE SEQUENCE</scope>
</reference>
<keyword evidence="8" id="KW-0406">Ion transport</keyword>
<dbReference type="PROSITE" id="PS51465">
    <property type="entry name" value="KAZAL_2"/>
    <property type="match status" value="1"/>
</dbReference>
<evidence type="ECO:0000256" key="2">
    <source>
        <dbReference type="ARBA" id="ARBA00009657"/>
    </source>
</evidence>